<evidence type="ECO:0000313" key="1">
    <source>
        <dbReference type="EMBL" id="KAK6767371.1"/>
    </source>
</evidence>
<dbReference type="EMBL" id="JAVFWL010000014">
    <property type="protein sequence ID" value="KAK6767371.1"/>
    <property type="molecule type" value="Genomic_DNA"/>
</dbReference>
<evidence type="ECO:0000313" key="2">
    <source>
        <dbReference type="Proteomes" id="UP001303046"/>
    </source>
</evidence>
<protein>
    <submittedName>
        <fullName evidence="1">Uncharacterized protein</fullName>
    </submittedName>
</protein>
<sequence>MLGREKFAKRAHIPHSSCFEDCVLVVSNSQWGCVDSHSDEFRGRNHGGEILSYLHDSKERHLLVEHFQQVKPRSSKKCWAEKSSQKEHIYHIVAVSRIAS</sequence>
<reference evidence="1 2" key="1">
    <citation type="submission" date="2023-08" db="EMBL/GenBank/DDBJ databases">
        <title>A Necator americanus chromosomal reference genome.</title>
        <authorList>
            <person name="Ilik V."/>
            <person name="Petrzelkova K.J."/>
            <person name="Pardy F."/>
            <person name="Fuh T."/>
            <person name="Niatou-Singa F.S."/>
            <person name="Gouil Q."/>
            <person name="Baker L."/>
            <person name="Ritchie M.E."/>
            <person name="Jex A.R."/>
            <person name="Gazzola D."/>
            <person name="Li H."/>
            <person name="Toshio Fujiwara R."/>
            <person name="Zhan B."/>
            <person name="Aroian R.V."/>
            <person name="Pafco B."/>
            <person name="Schwarz E.M."/>
        </authorList>
    </citation>
    <scope>NUCLEOTIDE SEQUENCE [LARGE SCALE GENOMIC DNA]</scope>
    <source>
        <strain evidence="1 2">Aroian</strain>
        <tissue evidence="1">Whole animal</tissue>
    </source>
</reference>
<keyword evidence="2" id="KW-1185">Reference proteome</keyword>
<comment type="caution">
    <text evidence="1">The sequence shown here is derived from an EMBL/GenBank/DDBJ whole genome shotgun (WGS) entry which is preliminary data.</text>
</comment>
<proteinExistence type="predicted"/>
<dbReference type="Proteomes" id="UP001303046">
    <property type="component" value="Unassembled WGS sequence"/>
</dbReference>
<organism evidence="1 2">
    <name type="scientific">Necator americanus</name>
    <name type="common">Human hookworm</name>
    <dbReference type="NCBI Taxonomy" id="51031"/>
    <lineage>
        <taxon>Eukaryota</taxon>
        <taxon>Metazoa</taxon>
        <taxon>Ecdysozoa</taxon>
        <taxon>Nematoda</taxon>
        <taxon>Chromadorea</taxon>
        <taxon>Rhabditida</taxon>
        <taxon>Rhabditina</taxon>
        <taxon>Rhabditomorpha</taxon>
        <taxon>Strongyloidea</taxon>
        <taxon>Ancylostomatidae</taxon>
        <taxon>Bunostominae</taxon>
        <taxon>Necator</taxon>
    </lineage>
</organism>
<name>A0ABR1EZV1_NECAM</name>
<accession>A0ABR1EZV1</accession>
<gene>
    <name evidence="1" type="primary">Necator_2022.05.29.01.15.g125</name>
    <name evidence="1" type="ORF">RB195_026571</name>
</gene>